<evidence type="ECO:0000313" key="6">
    <source>
        <dbReference type="EMBL" id="GAH40208.1"/>
    </source>
</evidence>
<dbReference type="PANTHER" id="PTHR43716:SF1">
    <property type="entry name" value="D-2-HYDROXYGLUTARATE DEHYDROGENASE, MITOCHONDRIAL"/>
    <property type="match status" value="1"/>
</dbReference>
<dbReference type="SUPFAM" id="SSF56176">
    <property type="entry name" value="FAD-binding/transporter-associated domain-like"/>
    <property type="match status" value="1"/>
</dbReference>
<dbReference type="Gene3D" id="3.30.43.10">
    <property type="entry name" value="Uridine Diphospho-n-acetylenolpyruvylglucosamine Reductase, domain 2"/>
    <property type="match status" value="1"/>
</dbReference>
<sequence length="446" mass="48518">MRLRRIMREVGMERSARGDMVIQQLRAALGPNSVLEGDAVRERPVSRLIQEGCAAKALVRPRSTEEVATVLRICHAAGQPVVPRAGMTGLVGGTMVGPDEIALSLELMSRIEELDPVAQTITVEAGVPLEAVQTYAADRGFLFPLDIGARGSATIGGNIATNAGGNKVLRYGMTRDMVLGLEAVLPDGTVVSSMFKILKNNTGLDLKQLFIGTEGTLGVVTRAVLRLRSQPSSQQTVLAAFPDFASVAQTLIEMQEKSAGTLSSYEIMWQDYYHLITEPGRRPPPLSRGYTFYALIEWEGADAEGDRQRFEAALEHNLEQGRIIDAVIAQSVAERQNLWRIRDDVHYLKTLDPLFVFDVSLAIPAMEGYVESLRNELTRRFGTATLIAYGHLGDGNLHIAASCGTVADKAVVEQLVYAPLAAMRGSISAEHGIGLDKRKHLPMTRA</sequence>
<protein>
    <recommendedName>
        <fullName evidence="5">FAD-binding PCMH-type domain-containing protein</fullName>
    </recommendedName>
</protein>
<feature type="non-terminal residue" evidence="6">
    <location>
        <position position="446"/>
    </location>
</feature>
<organism evidence="6">
    <name type="scientific">marine sediment metagenome</name>
    <dbReference type="NCBI Taxonomy" id="412755"/>
    <lineage>
        <taxon>unclassified sequences</taxon>
        <taxon>metagenomes</taxon>
        <taxon>ecological metagenomes</taxon>
    </lineage>
</organism>
<dbReference type="InterPro" id="IPR004113">
    <property type="entry name" value="FAD-bd_oxidored_4_C"/>
</dbReference>
<dbReference type="SUPFAM" id="SSF55103">
    <property type="entry name" value="FAD-linked oxidases, C-terminal domain"/>
    <property type="match status" value="1"/>
</dbReference>
<comment type="caution">
    <text evidence="6">The sequence shown here is derived from an EMBL/GenBank/DDBJ whole genome shotgun (WGS) entry which is preliminary data.</text>
</comment>
<dbReference type="Pfam" id="PF02913">
    <property type="entry name" value="FAD-oxidase_C"/>
    <property type="match status" value="1"/>
</dbReference>
<dbReference type="AlphaFoldDB" id="X1H4I7"/>
<dbReference type="InterPro" id="IPR051264">
    <property type="entry name" value="FAD-oxidored/transferase_4"/>
</dbReference>
<dbReference type="InterPro" id="IPR016169">
    <property type="entry name" value="FAD-bd_PCMH_sub2"/>
</dbReference>
<dbReference type="Gene3D" id="3.30.70.2740">
    <property type="match status" value="1"/>
</dbReference>
<dbReference type="PROSITE" id="PS51387">
    <property type="entry name" value="FAD_PCMH"/>
    <property type="match status" value="1"/>
</dbReference>
<dbReference type="GO" id="GO:0022904">
    <property type="term" value="P:respiratory electron transport chain"/>
    <property type="evidence" value="ECO:0007669"/>
    <property type="project" value="TreeGrafter"/>
</dbReference>
<name>X1H4I7_9ZZZZ</name>
<dbReference type="EMBL" id="BARU01005703">
    <property type="protein sequence ID" value="GAH40208.1"/>
    <property type="molecule type" value="Genomic_DNA"/>
</dbReference>
<dbReference type="Pfam" id="PF01565">
    <property type="entry name" value="FAD_binding_4"/>
    <property type="match status" value="1"/>
</dbReference>
<proteinExistence type="predicted"/>
<keyword evidence="4" id="KW-0560">Oxidoreductase</keyword>
<comment type="cofactor">
    <cofactor evidence="1">
        <name>FAD</name>
        <dbReference type="ChEBI" id="CHEBI:57692"/>
    </cofactor>
</comment>
<dbReference type="PANTHER" id="PTHR43716">
    <property type="entry name" value="D-2-HYDROXYGLUTARATE DEHYDROGENASE, MITOCHONDRIAL"/>
    <property type="match status" value="1"/>
</dbReference>
<dbReference type="InterPro" id="IPR016166">
    <property type="entry name" value="FAD-bd_PCMH"/>
</dbReference>
<dbReference type="InterPro" id="IPR036318">
    <property type="entry name" value="FAD-bd_PCMH-like_sf"/>
</dbReference>
<dbReference type="InterPro" id="IPR006094">
    <property type="entry name" value="Oxid_FAD_bind_N"/>
</dbReference>
<evidence type="ECO:0000256" key="1">
    <source>
        <dbReference type="ARBA" id="ARBA00001974"/>
    </source>
</evidence>
<evidence type="ECO:0000256" key="3">
    <source>
        <dbReference type="ARBA" id="ARBA00022827"/>
    </source>
</evidence>
<reference evidence="6" key="1">
    <citation type="journal article" date="2014" name="Front. Microbiol.">
        <title>High frequency of phylogenetically diverse reductive dehalogenase-homologous genes in deep subseafloor sedimentary metagenomes.</title>
        <authorList>
            <person name="Kawai M."/>
            <person name="Futagami T."/>
            <person name="Toyoda A."/>
            <person name="Takaki Y."/>
            <person name="Nishi S."/>
            <person name="Hori S."/>
            <person name="Arai W."/>
            <person name="Tsubouchi T."/>
            <person name="Morono Y."/>
            <person name="Uchiyama I."/>
            <person name="Ito T."/>
            <person name="Fujiyama A."/>
            <person name="Inagaki F."/>
            <person name="Takami H."/>
        </authorList>
    </citation>
    <scope>NUCLEOTIDE SEQUENCE</scope>
    <source>
        <strain evidence="6">Expedition CK06-06</strain>
    </source>
</reference>
<feature type="domain" description="FAD-binding PCMH-type" evidence="5">
    <location>
        <begin position="51"/>
        <end position="230"/>
    </location>
</feature>
<accession>X1H4I7</accession>
<dbReference type="GO" id="GO:0016491">
    <property type="term" value="F:oxidoreductase activity"/>
    <property type="evidence" value="ECO:0007669"/>
    <property type="project" value="UniProtKB-KW"/>
</dbReference>
<dbReference type="InterPro" id="IPR016167">
    <property type="entry name" value="FAD-bd_PCMH_sub1"/>
</dbReference>
<keyword evidence="3" id="KW-0274">FAD</keyword>
<dbReference type="Gene3D" id="3.30.465.10">
    <property type="match status" value="1"/>
</dbReference>
<evidence type="ECO:0000256" key="4">
    <source>
        <dbReference type="ARBA" id="ARBA00023002"/>
    </source>
</evidence>
<gene>
    <name evidence="6" type="ORF">S03H2_11162</name>
</gene>
<dbReference type="Gene3D" id="3.30.70.2190">
    <property type="match status" value="1"/>
</dbReference>
<keyword evidence="2" id="KW-0285">Flavoprotein</keyword>
<evidence type="ECO:0000259" key="5">
    <source>
        <dbReference type="PROSITE" id="PS51387"/>
    </source>
</evidence>
<dbReference type="GO" id="GO:0071949">
    <property type="term" value="F:FAD binding"/>
    <property type="evidence" value="ECO:0007669"/>
    <property type="project" value="InterPro"/>
</dbReference>
<evidence type="ECO:0000256" key="2">
    <source>
        <dbReference type="ARBA" id="ARBA00022630"/>
    </source>
</evidence>
<dbReference type="InterPro" id="IPR016164">
    <property type="entry name" value="FAD-linked_Oxase-like_C"/>
</dbReference>